<protein>
    <recommendedName>
        <fullName evidence="3">Septin-type G domain-containing protein</fullName>
    </recommendedName>
</protein>
<gene>
    <name evidence="4" type="ORF">WJX74_000764</name>
</gene>
<name>A0AAW1SFA4_9CHLO</name>
<dbReference type="InterPro" id="IPR027417">
    <property type="entry name" value="P-loop_NTPase"/>
</dbReference>
<dbReference type="Pfam" id="PF00735">
    <property type="entry name" value="Septin"/>
    <property type="match status" value="1"/>
</dbReference>
<keyword evidence="5" id="KW-1185">Reference proteome</keyword>
<comment type="similarity">
    <text evidence="1">Belongs to the TRAFAC class TrmE-Era-EngA-EngB-Septin-like GTPase superfamily. Septin GTPase family.</text>
</comment>
<proteinExistence type="inferred from homology"/>
<feature type="domain" description="Septin-type G" evidence="3">
    <location>
        <begin position="118"/>
        <end position="396"/>
    </location>
</feature>
<feature type="compositionally biased region" description="Basic and acidic residues" evidence="2">
    <location>
        <begin position="495"/>
        <end position="519"/>
    </location>
</feature>
<reference evidence="4 5" key="1">
    <citation type="journal article" date="2024" name="Nat. Commun.">
        <title>Phylogenomics reveals the evolutionary origins of lichenization in chlorophyte algae.</title>
        <authorList>
            <person name="Puginier C."/>
            <person name="Libourel C."/>
            <person name="Otte J."/>
            <person name="Skaloud P."/>
            <person name="Haon M."/>
            <person name="Grisel S."/>
            <person name="Petersen M."/>
            <person name="Berrin J.G."/>
            <person name="Delaux P.M."/>
            <person name="Dal Grande F."/>
            <person name="Keller J."/>
        </authorList>
    </citation>
    <scope>NUCLEOTIDE SEQUENCE [LARGE SCALE GENOMIC DNA]</scope>
    <source>
        <strain evidence="4 5">SAG 2145</strain>
    </source>
</reference>
<feature type="compositionally biased region" description="Basic and acidic residues" evidence="2">
    <location>
        <begin position="8"/>
        <end position="27"/>
    </location>
</feature>
<dbReference type="Gene3D" id="3.40.50.300">
    <property type="entry name" value="P-loop containing nucleotide triphosphate hydrolases"/>
    <property type="match status" value="1"/>
</dbReference>
<feature type="compositionally biased region" description="Basic and acidic residues" evidence="2">
    <location>
        <begin position="49"/>
        <end position="74"/>
    </location>
</feature>
<evidence type="ECO:0000313" key="5">
    <source>
        <dbReference type="Proteomes" id="UP001438707"/>
    </source>
</evidence>
<dbReference type="SUPFAM" id="SSF52540">
    <property type="entry name" value="P-loop containing nucleoside triphosphate hydrolases"/>
    <property type="match status" value="1"/>
</dbReference>
<feature type="compositionally biased region" description="Basic residues" evidence="2">
    <location>
        <begin position="520"/>
        <end position="530"/>
    </location>
</feature>
<feature type="region of interest" description="Disordered" evidence="2">
    <location>
        <begin position="1"/>
        <end position="80"/>
    </location>
</feature>
<sequence>MSSTDLASQHDHGEGEHNGGSRPKGPDDNYLVLRAGPADNGVRSPSFRESGHHGSKRADQSDRESEFADMDPRADNSQMHTAAEVTAPRRNTNFDNDHYADDLRSAFSGVPRLRHTWIDRYMKMLVVGESGQGKTTFIKNLFASYAQDPDLHVNDASAPTCRDLFINQPERLCTEIIVKDPSNQTAFHYQVQDTPGYENMEDNQKIILDYIEKCHRACLEHEQDTKRTAPISQTKDPRVDLCLYFISPHRMKPADIVLITELSEKIPVIPILAKADCMTGEELKSFRTTVQNKLAQASKDAGRPVVYEFPHELLLEAGARHQVPPFAVIASNTVDLSVGKFWPVRKYPWGTAESLSGTHSDFACLKKLLFEVAYMDLKNATDDRYYKYREGSLLHFDDATMPIDRKSLTRRLHSITNPKPEDKKRLRNFFGTVLKYTASGLVFYTVASFAAGRGHKLQDEASAFGRSAASNISAGASAVGDATQQGAQVVATKAGEAKDAVQDRLTSEEDRLKQEEEERKRKKKGPFGLF</sequence>
<accession>A0AAW1SFA4</accession>
<feature type="region of interest" description="Disordered" evidence="2">
    <location>
        <begin position="490"/>
        <end position="530"/>
    </location>
</feature>
<dbReference type="PROSITE" id="PS51719">
    <property type="entry name" value="G_SEPTIN"/>
    <property type="match status" value="1"/>
</dbReference>
<dbReference type="PANTHER" id="PTHR18884">
    <property type="entry name" value="SEPTIN"/>
    <property type="match status" value="1"/>
</dbReference>
<evidence type="ECO:0000256" key="2">
    <source>
        <dbReference type="SAM" id="MobiDB-lite"/>
    </source>
</evidence>
<keyword evidence="1" id="KW-0547">Nucleotide-binding</keyword>
<dbReference type="InterPro" id="IPR030379">
    <property type="entry name" value="G_SEPTIN_dom"/>
</dbReference>
<comment type="caution">
    <text evidence="4">The sequence shown here is derived from an EMBL/GenBank/DDBJ whole genome shotgun (WGS) entry which is preliminary data.</text>
</comment>
<dbReference type="Proteomes" id="UP001438707">
    <property type="component" value="Unassembled WGS sequence"/>
</dbReference>
<dbReference type="AlphaFoldDB" id="A0AAW1SFA4"/>
<keyword evidence="1" id="KW-0342">GTP-binding</keyword>
<dbReference type="EMBL" id="JALJOS010000001">
    <property type="protein sequence ID" value="KAK9844318.1"/>
    <property type="molecule type" value="Genomic_DNA"/>
</dbReference>
<evidence type="ECO:0000313" key="4">
    <source>
        <dbReference type="EMBL" id="KAK9844318.1"/>
    </source>
</evidence>
<evidence type="ECO:0000256" key="1">
    <source>
        <dbReference type="RuleBase" id="RU004560"/>
    </source>
</evidence>
<dbReference type="GO" id="GO:0005525">
    <property type="term" value="F:GTP binding"/>
    <property type="evidence" value="ECO:0007669"/>
    <property type="project" value="UniProtKB-KW"/>
</dbReference>
<evidence type="ECO:0000259" key="3">
    <source>
        <dbReference type="PROSITE" id="PS51719"/>
    </source>
</evidence>
<organism evidence="4 5">
    <name type="scientific">Apatococcus lobatus</name>
    <dbReference type="NCBI Taxonomy" id="904363"/>
    <lineage>
        <taxon>Eukaryota</taxon>
        <taxon>Viridiplantae</taxon>
        <taxon>Chlorophyta</taxon>
        <taxon>core chlorophytes</taxon>
        <taxon>Trebouxiophyceae</taxon>
        <taxon>Chlorellales</taxon>
        <taxon>Chlorellaceae</taxon>
        <taxon>Apatococcus</taxon>
    </lineage>
</organism>